<feature type="domain" description="Carbohydrate kinase FGGY C-terminal" evidence="2">
    <location>
        <begin position="71"/>
        <end position="161"/>
    </location>
</feature>
<organism evidence="3 4">
    <name type="scientific">Xanthoceras sorbifolium</name>
    <dbReference type="NCBI Taxonomy" id="99658"/>
    <lineage>
        <taxon>Eukaryota</taxon>
        <taxon>Viridiplantae</taxon>
        <taxon>Streptophyta</taxon>
        <taxon>Embryophyta</taxon>
        <taxon>Tracheophyta</taxon>
        <taxon>Spermatophyta</taxon>
        <taxon>Magnoliopsida</taxon>
        <taxon>eudicotyledons</taxon>
        <taxon>Gunneridae</taxon>
        <taxon>Pentapetalae</taxon>
        <taxon>rosids</taxon>
        <taxon>malvids</taxon>
        <taxon>Sapindales</taxon>
        <taxon>Sapindaceae</taxon>
        <taxon>Xanthoceroideae</taxon>
        <taxon>Xanthoceras</taxon>
    </lineage>
</organism>
<feature type="transmembrane region" description="Helical" evidence="1">
    <location>
        <begin position="6"/>
        <end position="24"/>
    </location>
</feature>
<dbReference type="InterPro" id="IPR018485">
    <property type="entry name" value="FGGY_C"/>
</dbReference>
<gene>
    <name evidence="3" type="ORF">JRO89_XS12G0118500</name>
</gene>
<dbReference type="Gene3D" id="3.30.420.40">
    <property type="match status" value="1"/>
</dbReference>
<keyword evidence="1" id="KW-0812">Transmembrane</keyword>
<feature type="transmembrane region" description="Helical" evidence="1">
    <location>
        <begin position="36"/>
        <end position="59"/>
    </location>
</feature>
<evidence type="ECO:0000259" key="2">
    <source>
        <dbReference type="Pfam" id="PF02782"/>
    </source>
</evidence>
<dbReference type="Pfam" id="PF02782">
    <property type="entry name" value="FGGY_C"/>
    <property type="match status" value="1"/>
</dbReference>
<reference evidence="3 4" key="1">
    <citation type="submission" date="2021-02" db="EMBL/GenBank/DDBJ databases">
        <title>Plant Genome Project.</title>
        <authorList>
            <person name="Zhang R.-G."/>
        </authorList>
    </citation>
    <scope>NUCLEOTIDE SEQUENCE [LARGE SCALE GENOMIC DNA]</scope>
    <source>
        <tissue evidence="3">Leaves</tissue>
    </source>
</reference>
<name>A0ABQ8HCA9_9ROSI</name>
<proteinExistence type="predicted"/>
<evidence type="ECO:0000313" key="3">
    <source>
        <dbReference type="EMBL" id="KAH7554137.1"/>
    </source>
</evidence>
<sequence>MISSYLVHFILPSIYIIVIHKNLYTSIHRMKGCLFHFAEILWIGNLLVIFPCLLNSWIFKGHITNRNLIVYSVGFHRYILDNFTGETLDGLNEVEVKEFDPPCEVRALIEGQFLSMQGHAERFGLPSPPKRIIATGRASANQRILSSVAAIFGSDVYTVQKSGILDNY</sequence>
<keyword evidence="1" id="KW-1133">Transmembrane helix</keyword>
<comment type="caution">
    <text evidence="3">The sequence shown here is derived from an EMBL/GenBank/DDBJ whole genome shotgun (WGS) entry which is preliminary data.</text>
</comment>
<evidence type="ECO:0000313" key="4">
    <source>
        <dbReference type="Proteomes" id="UP000827721"/>
    </source>
</evidence>
<evidence type="ECO:0000256" key="1">
    <source>
        <dbReference type="SAM" id="Phobius"/>
    </source>
</evidence>
<keyword evidence="1" id="KW-0472">Membrane</keyword>
<dbReference type="EMBL" id="JAFEMO010000012">
    <property type="protein sequence ID" value="KAH7554137.1"/>
    <property type="molecule type" value="Genomic_DNA"/>
</dbReference>
<dbReference type="Proteomes" id="UP000827721">
    <property type="component" value="Unassembled WGS sequence"/>
</dbReference>
<keyword evidence="4" id="KW-1185">Reference proteome</keyword>
<accession>A0ABQ8HCA9</accession>
<protein>
    <recommendedName>
        <fullName evidence="2">Carbohydrate kinase FGGY C-terminal domain-containing protein</fullName>
    </recommendedName>
</protein>